<evidence type="ECO:0000256" key="3">
    <source>
        <dbReference type="ARBA" id="ARBA00023163"/>
    </source>
</evidence>
<feature type="domain" description="HTH lacI-type" evidence="4">
    <location>
        <begin position="8"/>
        <end position="62"/>
    </location>
</feature>
<protein>
    <submittedName>
        <fullName evidence="5">DNA-binding LacI/PurR family transcriptional regulator</fullName>
    </submittedName>
</protein>
<dbReference type="InterPro" id="IPR028082">
    <property type="entry name" value="Peripla_BP_I"/>
</dbReference>
<dbReference type="PROSITE" id="PS50932">
    <property type="entry name" value="HTH_LACI_2"/>
    <property type="match status" value="1"/>
</dbReference>
<dbReference type="AlphaFoldDB" id="A0A420XN93"/>
<dbReference type="Pfam" id="PF13377">
    <property type="entry name" value="Peripla_BP_3"/>
    <property type="match status" value="1"/>
</dbReference>
<dbReference type="EMBL" id="RBWV01000013">
    <property type="protein sequence ID" value="RKS72735.1"/>
    <property type="molecule type" value="Genomic_DNA"/>
</dbReference>
<dbReference type="SMART" id="SM00354">
    <property type="entry name" value="HTH_LACI"/>
    <property type="match status" value="1"/>
</dbReference>
<dbReference type="Gene3D" id="1.10.260.40">
    <property type="entry name" value="lambda repressor-like DNA-binding domains"/>
    <property type="match status" value="1"/>
</dbReference>
<proteinExistence type="predicted"/>
<keyword evidence="6" id="KW-1185">Reference proteome</keyword>
<keyword evidence="1" id="KW-0805">Transcription regulation</keyword>
<comment type="caution">
    <text evidence="5">The sequence shown here is derived from an EMBL/GenBank/DDBJ whole genome shotgun (WGS) entry which is preliminary data.</text>
</comment>
<dbReference type="InterPro" id="IPR000843">
    <property type="entry name" value="HTH_LacI"/>
</dbReference>
<keyword evidence="2 5" id="KW-0238">DNA-binding</keyword>
<dbReference type="InterPro" id="IPR010982">
    <property type="entry name" value="Lambda_DNA-bd_dom_sf"/>
</dbReference>
<dbReference type="Pfam" id="PF00356">
    <property type="entry name" value="LacI"/>
    <property type="match status" value="1"/>
</dbReference>
<dbReference type="PANTHER" id="PTHR30146">
    <property type="entry name" value="LACI-RELATED TRANSCRIPTIONAL REPRESSOR"/>
    <property type="match status" value="1"/>
</dbReference>
<dbReference type="InParanoid" id="A0A420XN93"/>
<dbReference type="InterPro" id="IPR046335">
    <property type="entry name" value="LacI/GalR-like_sensor"/>
</dbReference>
<dbReference type="PRINTS" id="PR00036">
    <property type="entry name" value="HTHLACI"/>
</dbReference>
<dbReference type="CDD" id="cd06267">
    <property type="entry name" value="PBP1_LacI_sugar_binding-like"/>
    <property type="match status" value="1"/>
</dbReference>
<dbReference type="GO" id="GO:0003700">
    <property type="term" value="F:DNA-binding transcription factor activity"/>
    <property type="evidence" value="ECO:0007669"/>
    <property type="project" value="TreeGrafter"/>
</dbReference>
<evidence type="ECO:0000313" key="5">
    <source>
        <dbReference type="EMBL" id="RKS72735.1"/>
    </source>
</evidence>
<dbReference type="SUPFAM" id="SSF47413">
    <property type="entry name" value="lambda repressor-like DNA-binding domains"/>
    <property type="match status" value="1"/>
</dbReference>
<evidence type="ECO:0000259" key="4">
    <source>
        <dbReference type="PROSITE" id="PS50932"/>
    </source>
</evidence>
<evidence type="ECO:0000313" key="6">
    <source>
        <dbReference type="Proteomes" id="UP000281955"/>
    </source>
</evidence>
<dbReference type="GO" id="GO:0000976">
    <property type="term" value="F:transcription cis-regulatory region binding"/>
    <property type="evidence" value="ECO:0007669"/>
    <property type="project" value="TreeGrafter"/>
</dbReference>
<dbReference type="RefSeq" id="WP_121194239.1">
    <property type="nucleotide sequence ID" value="NZ_RBWV01000013.1"/>
</dbReference>
<accession>A0A420XN93</accession>
<dbReference type="CDD" id="cd01392">
    <property type="entry name" value="HTH_LacI"/>
    <property type="match status" value="1"/>
</dbReference>
<name>A0A420XN93_9ACTN</name>
<dbReference type="PANTHER" id="PTHR30146:SF153">
    <property type="entry name" value="LACTOSE OPERON REPRESSOR"/>
    <property type="match status" value="1"/>
</dbReference>
<dbReference type="SUPFAM" id="SSF53822">
    <property type="entry name" value="Periplasmic binding protein-like I"/>
    <property type="match status" value="1"/>
</dbReference>
<evidence type="ECO:0000256" key="1">
    <source>
        <dbReference type="ARBA" id="ARBA00023015"/>
    </source>
</evidence>
<organism evidence="5 6">
    <name type="scientific">Motilibacter peucedani</name>
    <dbReference type="NCBI Taxonomy" id="598650"/>
    <lineage>
        <taxon>Bacteria</taxon>
        <taxon>Bacillati</taxon>
        <taxon>Actinomycetota</taxon>
        <taxon>Actinomycetes</taxon>
        <taxon>Motilibacterales</taxon>
        <taxon>Motilibacteraceae</taxon>
        <taxon>Motilibacter</taxon>
    </lineage>
</organism>
<reference evidence="5 6" key="1">
    <citation type="submission" date="2018-10" db="EMBL/GenBank/DDBJ databases">
        <title>Genomic Encyclopedia of Archaeal and Bacterial Type Strains, Phase II (KMG-II): from individual species to whole genera.</title>
        <authorList>
            <person name="Goeker M."/>
        </authorList>
    </citation>
    <scope>NUCLEOTIDE SEQUENCE [LARGE SCALE GENOMIC DNA]</scope>
    <source>
        <strain evidence="5 6">RP-AC37</strain>
    </source>
</reference>
<dbReference type="Gene3D" id="3.40.50.2300">
    <property type="match status" value="2"/>
</dbReference>
<keyword evidence="3" id="KW-0804">Transcription</keyword>
<dbReference type="Proteomes" id="UP000281955">
    <property type="component" value="Unassembled WGS sequence"/>
</dbReference>
<gene>
    <name evidence="5" type="ORF">CLV35_2984</name>
</gene>
<dbReference type="OrthoDB" id="2854648at2"/>
<evidence type="ECO:0000256" key="2">
    <source>
        <dbReference type="ARBA" id="ARBA00023125"/>
    </source>
</evidence>
<sequence length="343" mass="36140">MPDRSEPPTLKDVAARAGVSVKTVSNVVNGYPFISSATRERVQQAVDELGYRPNLAARGLRSGRSGVVALAVPELRMAYFAELAHFVVQAAAARGWTVVVEETGGSADRERAAALSRSGALVDGLLLSPLALSDDEIRQYATETALVLLGERPGPGLADHVAIDNTAAARAATAHLLDAGRERVAVVGAQSGRSSHTAALRLAGHRAALEERGLQVHDELLVRADEWHRQDGAEGVRRLLALDRPPDAVFCFNDLLALGALRALREAGVRVPDDVAVVGFDDIEESRYSSPSLTTVSPDKAGIAATAVEMLADRLGPGRDGPARSVSVGHELVVRESSLSPAP</sequence>
<dbReference type="PROSITE" id="PS00356">
    <property type="entry name" value="HTH_LACI_1"/>
    <property type="match status" value="1"/>
</dbReference>